<keyword evidence="2" id="KW-1185">Reference proteome</keyword>
<name>A0A4V2UT86_9SPHI</name>
<dbReference type="RefSeq" id="WP_132130643.1">
    <property type="nucleotide sequence ID" value="NZ_CP042432.1"/>
</dbReference>
<gene>
    <name evidence="1" type="ORF">EDD80_1185</name>
</gene>
<dbReference type="EMBL" id="SMAD01000018">
    <property type="protein sequence ID" value="TCS84736.1"/>
    <property type="molecule type" value="Genomic_DNA"/>
</dbReference>
<organism evidence="1 2">
    <name type="scientific">Anseongella ginsenosidimutans</name>
    <dbReference type="NCBI Taxonomy" id="496056"/>
    <lineage>
        <taxon>Bacteria</taxon>
        <taxon>Pseudomonadati</taxon>
        <taxon>Bacteroidota</taxon>
        <taxon>Sphingobacteriia</taxon>
        <taxon>Sphingobacteriales</taxon>
        <taxon>Sphingobacteriaceae</taxon>
        <taxon>Anseongella</taxon>
    </lineage>
</organism>
<dbReference type="AlphaFoldDB" id="A0A4V2UT86"/>
<evidence type="ECO:0000313" key="1">
    <source>
        <dbReference type="EMBL" id="TCS84736.1"/>
    </source>
</evidence>
<sequence length="476" mass="54007">MQRIVFYSWQSDLPNATNRGFIQKALEGAAAKIAKDQTVEVTPVIDRDTNGVSGSPDIATTILAKIAAADIFVADISIINRGSSGRETPNPNVLIELGYALRVLNFERIVLTFNLAYGKIGSLPFDLRGRRVMTYTLTENSNERSEERKRLEKHLGGALRAAIEHIPVHEEAPLALPSINAIELDKPNKIVLLRRDLNNLIDRIHSLAPKKFSAGGDINDLLDAIHNTQEPIADFSKIVEMVVVMEDRQCLDEVHRWFGKILEKYQSPEGYQGSYRDGDYDYYRFLGHEMVVTLFAFLVKEGQWKVIWTLLKKTIPLSYLRSENGPADVTYVFASSHLSGLEEEEKNRNKITLHGFILNERHKDGGLSAVMPINDFAAADFFLFLYSEISERKSHPYAYWTAWSFIYLRTSPLYLKRAEKKDFAKTLCDIFGLTSWEELRNEIQDSITKISGRFQGGSFWAFDFRPGDIARIGTVD</sequence>
<comment type="caution">
    <text evidence="1">The sequence shown here is derived from an EMBL/GenBank/DDBJ whole genome shotgun (WGS) entry which is preliminary data.</text>
</comment>
<proteinExistence type="predicted"/>
<dbReference type="OrthoDB" id="8910972at2"/>
<accession>A0A4V2UT86</accession>
<dbReference type="Proteomes" id="UP000295807">
    <property type="component" value="Unassembled WGS sequence"/>
</dbReference>
<protein>
    <submittedName>
        <fullName evidence="1">Uncharacterized protein</fullName>
    </submittedName>
</protein>
<reference evidence="1 2" key="1">
    <citation type="submission" date="2019-03" db="EMBL/GenBank/DDBJ databases">
        <title>Genomic Encyclopedia of Type Strains, Phase IV (KMG-IV): sequencing the most valuable type-strain genomes for metagenomic binning, comparative biology and taxonomic classification.</title>
        <authorList>
            <person name="Goeker M."/>
        </authorList>
    </citation>
    <scope>NUCLEOTIDE SEQUENCE [LARGE SCALE GENOMIC DNA]</scope>
    <source>
        <strain evidence="1 2">DSM 21100</strain>
    </source>
</reference>
<evidence type="ECO:0000313" key="2">
    <source>
        <dbReference type="Proteomes" id="UP000295807"/>
    </source>
</evidence>